<accession>A0A3T0HVR5</accession>
<keyword evidence="1" id="KW-0812">Transmembrane</keyword>
<dbReference type="Proteomes" id="UP000282892">
    <property type="component" value="Chromosome"/>
</dbReference>
<keyword evidence="3" id="KW-1185">Reference proteome</keyword>
<proteinExistence type="predicted"/>
<evidence type="ECO:0000313" key="3">
    <source>
        <dbReference type="Proteomes" id="UP000282892"/>
    </source>
</evidence>
<feature type="transmembrane region" description="Helical" evidence="1">
    <location>
        <begin position="6"/>
        <end position="28"/>
    </location>
</feature>
<dbReference type="RefSeq" id="WP_127485891.1">
    <property type="nucleotide sequence ID" value="NZ_CP022572.1"/>
</dbReference>
<keyword evidence="1" id="KW-1133">Transmembrane helix</keyword>
<evidence type="ECO:0000256" key="1">
    <source>
        <dbReference type="SAM" id="Phobius"/>
    </source>
</evidence>
<evidence type="ECO:0000313" key="2">
    <source>
        <dbReference type="EMBL" id="AZU61058.1"/>
    </source>
</evidence>
<organism evidence="2 3">
    <name type="scientific">Neobacillus mesonae</name>
    <dbReference type="NCBI Taxonomy" id="1193713"/>
    <lineage>
        <taxon>Bacteria</taxon>
        <taxon>Bacillati</taxon>
        <taxon>Bacillota</taxon>
        <taxon>Bacilli</taxon>
        <taxon>Bacillales</taxon>
        <taxon>Bacillaceae</taxon>
        <taxon>Neobacillus</taxon>
    </lineage>
</organism>
<keyword evidence="1" id="KW-0472">Membrane</keyword>
<feature type="transmembrane region" description="Helical" evidence="1">
    <location>
        <begin position="40"/>
        <end position="59"/>
    </location>
</feature>
<sequence>MLTLLLSIIAGYLALGVVVTAVLNYGLVGPGYRLEKLRQSIPLVLGWPIVIYVFVAVYSDMKR</sequence>
<dbReference type="OrthoDB" id="9957460at2"/>
<reference evidence="2 3" key="1">
    <citation type="submission" date="2017-07" db="EMBL/GenBank/DDBJ databases">
        <title>The complete genome sequence of Bacillus mesonae strain H20-5, an efficient strain improving plant abiotic stress resistance.</title>
        <authorList>
            <person name="Kim S.Y."/>
            <person name="Song H."/>
            <person name="Sang M.K."/>
            <person name="Weon H.-Y."/>
            <person name="Song J."/>
        </authorList>
    </citation>
    <scope>NUCLEOTIDE SEQUENCE [LARGE SCALE GENOMIC DNA]</scope>
    <source>
        <strain evidence="2 3">H20-5</strain>
    </source>
</reference>
<dbReference type="KEGG" id="nmk:CHR53_07210"/>
<protein>
    <submittedName>
        <fullName evidence="2">Uncharacterized protein</fullName>
    </submittedName>
</protein>
<dbReference type="AlphaFoldDB" id="A0A3T0HVR5"/>
<dbReference type="EMBL" id="CP022572">
    <property type="protein sequence ID" value="AZU61058.1"/>
    <property type="molecule type" value="Genomic_DNA"/>
</dbReference>
<name>A0A3T0HVR5_9BACI</name>
<gene>
    <name evidence="2" type="ORF">CHR53_07210</name>
</gene>